<accession>A0A5C3NII4</accession>
<evidence type="ECO:0000313" key="1">
    <source>
        <dbReference type="EMBL" id="TFK56286.1"/>
    </source>
</evidence>
<organism evidence="1 2">
    <name type="scientific">Heliocybe sulcata</name>
    <dbReference type="NCBI Taxonomy" id="5364"/>
    <lineage>
        <taxon>Eukaryota</taxon>
        <taxon>Fungi</taxon>
        <taxon>Dikarya</taxon>
        <taxon>Basidiomycota</taxon>
        <taxon>Agaricomycotina</taxon>
        <taxon>Agaricomycetes</taxon>
        <taxon>Gloeophyllales</taxon>
        <taxon>Gloeophyllaceae</taxon>
        <taxon>Heliocybe</taxon>
    </lineage>
</organism>
<proteinExistence type="predicted"/>
<dbReference type="Proteomes" id="UP000305948">
    <property type="component" value="Unassembled WGS sequence"/>
</dbReference>
<sequence length="192" mass="21043">MPYIRNVGQKPWRATRVEEAHQLLGATLVGTDLSHRRARLPGYQFVGEGCELTGGFPFVAAKSDNAVAGKGYPLMILGAFVTDTALRSAGGLVIDTRISSSKRHRTNDMVPYDGSLDPELPLSHCHWHEAQALDTLDAQHLQRRAYYVVIGTYVVVIQGLLDRDSMPQLEGWQASLHPSCQVPDYPTSVSSG</sequence>
<gene>
    <name evidence="1" type="ORF">OE88DRAFT_729241</name>
</gene>
<dbReference type="AlphaFoldDB" id="A0A5C3NII4"/>
<dbReference type="EMBL" id="ML213504">
    <property type="protein sequence ID" value="TFK56286.1"/>
    <property type="molecule type" value="Genomic_DNA"/>
</dbReference>
<name>A0A5C3NII4_9AGAM</name>
<evidence type="ECO:0000313" key="2">
    <source>
        <dbReference type="Proteomes" id="UP000305948"/>
    </source>
</evidence>
<protein>
    <submittedName>
        <fullName evidence="1">Uncharacterized protein</fullName>
    </submittedName>
</protein>
<reference evidence="1 2" key="1">
    <citation type="journal article" date="2019" name="Nat. Ecol. Evol.">
        <title>Megaphylogeny resolves global patterns of mushroom evolution.</title>
        <authorList>
            <person name="Varga T."/>
            <person name="Krizsan K."/>
            <person name="Foldi C."/>
            <person name="Dima B."/>
            <person name="Sanchez-Garcia M."/>
            <person name="Sanchez-Ramirez S."/>
            <person name="Szollosi G.J."/>
            <person name="Szarkandi J.G."/>
            <person name="Papp V."/>
            <person name="Albert L."/>
            <person name="Andreopoulos W."/>
            <person name="Angelini C."/>
            <person name="Antonin V."/>
            <person name="Barry K.W."/>
            <person name="Bougher N.L."/>
            <person name="Buchanan P."/>
            <person name="Buyck B."/>
            <person name="Bense V."/>
            <person name="Catcheside P."/>
            <person name="Chovatia M."/>
            <person name="Cooper J."/>
            <person name="Damon W."/>
            <person name="Desjardin D."/>
            <person name="Finy P."/>
            <person name="Geml J."/>
            <person name="Haridas S."/>
            <person name="Hughes K."/>
            <person name="Justo A."/>
            <person name="Karasinski D."/>
            <person name="Kautmanova I."/>
            <person name="Kiss B."/>
            <person name="Kocsube S."/>
            <person name="Kotiranta H."/>
            <person name="LaButti K.M."/>
            <person name="Lechner B.E."/>
            <person name="Liimatainen K."/>
            <person name="Lipzen A."/>
            <person name="Lukacs Z."/>
            <person name="Mihaltcheva S."/>
            <person name="Morgado L.N."/>
            <person name="Niskanen T."/>
            <person name="Noordeloos M.E."/>
            <person name="Ohm R.A."/>
            <person name="Ortiz-Santana B."/>
            <person name="Ovrebo C."/>
            <person name="Racz N."/>
            <person name="Riley R."/>
            <person name="Savchenko A."/>
            <person name="Shiryaev A."/>
            <person name="Soop K."/>
            <person name="Spirin V."/>
            <person name="Szebenyi C."/>
            <person name="Tomsovsky M."/>
            <person name="Tulloss R.E."/>
            <person name="Uehling J."/>
            <person name="Grigoriev I.V."/>
            <person name="Vagvolgyi C."/>
            <person name="Papp T."/>
            <person name="Martin F.M."/>
            <person name="Miettinen O."/>
            <person name="Hibbett D.S."/>
            <person name="Nagy L.G."/>
        </authorList>
    </citation>
    <scope>NUCLEOTIDE SEQUENCE [LARGE SCALE GENOMIC DNA]</scope>
    <source>
        <strain evidence="1 2">OMC1185</strain>
    </source>
</reference>
<keyword evidence="2" id="KW-1185">Reference proteome</keyword>